<organism evidence="4 5">
    <name type="scientific">Kribbella alba</name>
    <dbReference type="NCBI Taxonomy" id="190197"/>
    <lineage>
        <taxon>Bacteria</taxon>
        <taxon>Bacillati</taxon>
        <taxon>Actinomycetota</taxon>
        <taxon>Actinomycetes</taxon>
        <taxon>Propionibacteriales</taxon>
        <taxon>Kribbellaceae</taxon>
        <taxon>Kribbella</taxon>
    </lineage>
</organism>
<reference evidence="5" key="1">
    <citation type="journal article" date="2019" name="Int. J. Syst. Evol. Microbiol.">
        <title>The Global Catalogue of Microorganisms (GCM) 10K type strain sequencing project: providing services to taxonomists for standard genome sequencing and annotation.</title>
        <authorList>
            <consortium name="The Broad Institute Genomics Platform"/>
            <consortium name="The Broad Institute Genome Sequencing Center for Infectious Disease"/>
            <person name="Wu L."/>
            <person name="Ma J."/>
        </authorList>
    </citation>
    <scope>NUCLEOTIDE SEQUENCE [LARGE SCALE GENOMIC DNA]</scope>
    <source>
        <strain evidence="5">JCM 14306</strain>
    </source>
</reference>
<dbReference type="PROSITE" id="PS50022">
    <property type="entry name" value="FA58C_3"/>
    <property type="match status" value="1"/>
</dbReference>
<comment type="caution">
    <text evidence="4">The sequence shown here is derived from an EMBL/GenBank/DDBJ whole genome shotgun (WGS) entry which is preliminary data.</text>
</comment>
<accession>A0ABP4REH9</accession>
<dbReference type="SUPFAM" id="SSF49785">
    <property type="entry name" value="Galactose-binding domain-like"/>
    <property type="match status" value="1"/>
</dbReference>
<dbReference type="InterPro" id="IPR044060">
    <property type="entry name" value="Bacterial_rp_domain"/>
</dbReference>
<evidence type="ECO:0000256" key="2">
    <source>
        <dbReference type="SAM" id="SignalP"/>
    </source>
</evidence>
<dbReference type="InterPro" id="IPR000421">
    <property type="entry name" value="FA58C"/>
</dbReference>
<dbReference type="EMBL" id="BAAANE010000007">
    <property type="protein sequence ID" value="GAA1648851.1"/>
    <property type="molecule type" value="Genomic_DNA"/>
</dbReference>
<keyword evidence="2" id="KW-0732">Signal</keyword>
<evidence type="ECO:0000313" key="4">
    <source>
        <dbReference type="EMBL" id="GAA1648851.1"/>
    </source>
</evidence>
<evidence type="ECO:0000313" key="5">
    <source>
        <dbReference type="Proteomes" id="UP001501319"/>
    </source>
</evidence>
<dbReference type="Pfam" id="PF12708">
    <property type="entry name" value="Pect-lyase_RHGA_epim"/>
    <property type="match status" value="1"/>
</dbReference>
<dbReference type="InterPro" id="IPR024535">
    <property type="entry name" value="RHGA/B-epi-like_pectate_lyase"/>
</dbReference>
<dbReference type="Gene3D" id="2.60.120.260">
    <property type="entry name" value="Galactose-binding domain-like"/>
    <property type="match status" value="1"/>
</dbReference>
<keyword evidence="5" id="KW-1185">Reference proteome</keyword>
<feature type="chain" id="PRO_5046217460" description="F5/8 type C domain-containing protein" evidence="2">
    <location>
        <begin position="28"/>
        <end position="1295"/>
    </location>
</feature>
<feature type="domain" description="F5/8 type C" evidence="3">
    <location>
        <begin position="396"/>
        <end position="531"/>
    </location>
</feature>
<dbReference type="Proteomes" id="UP001501319">
    <property type="component" value="Unassembled WGS sequence"/>
</dbReference>
<dbReference type="Pfam" id="PF00754">
    <property type="entry name" value="F5_F8_type_C"/>
    <property type="match status" value="1"/>
</dbReference>
<sequence length="1295" mass="136880">MTARRLFAALIPALLLTGLLAPPAAHAATMYPSGVGADLGPTPTTLGVKPAAGQDPAGLQTGTEQGRGYWRTNQAANTGFLSFDVDRDYVNEISTNDVLVTVTYLDSGTGTLQLQYDAAADPAAHADDVQLKNTGQWQTGTFALPDIGFNDRLGGADLRLSGSADITVAGLRISTAGASVGLGASPVQNGITPRAGDRAENLVTGVLDGRSYWQTDHTAPAPGTNFMYMNVSDNYLYDNRNLVLISIDYFDEGNGQFGLHYDSPGATIPEMFKNSEVVTYGNTKTWKTYTFALSDAVMTNRSNGSDFRINLGNGAVDLKVAAVRVAKVAGTLDVTEGLLDLIDEAARVQKAAREGTRDGQYPAGSRATLLQAIDDARAVAATPGVTDVQVKTALTTLQSKLDAFTASVVDTSFATTGTASASGGTGVANVNDGDHQTSWTSGNGDSWLQIDLGKPLAVNDVRVEWGQTSSPDYTVQVSNDGQRFTTVGRTGSPGANQFSKTRFATANARYVRVNMTGAQNFIVKEIQLRQSPVVVPKPVLVNTVNPTEDGVVADFDATKYGADRTGRTDSTKAIQHAIYACVDAGGGTVWLPAGQYLVKDTIEVRAFCTLRGDRRDPDKTTSGDKAKDFGTVVIADLASGDDGPSLFRIGGSAGVMGVTTYYPRQNAAQPVPYNYTFEIPGNAWIGNENYMMSTVSDVTMLNSYRGIGISTFANERGGAPGSSQVHESTTVRNIRGTVLFEGARAYNGADVGTWENIAFSNSYWASAPAAYHPPARAALDSWTRANGTGLALGDLEWDQFHRIMLSDYKVGIHVVAGQRAQFTGSFLQPDIRRTDVALKVDVMDDRWGLTLAGGHIEGSVQAVQNDSRGYVKITGTETQGALSGIVHRMSGAAPTYTERALPAPARKTLYVADAPHGVGYLPNADATAAVQRTLDKAGREGGGIVYLPAGWYRIGSHLKVPANVELRGSSAVPNRDQGGASGGTVLQAFEGRATTAPDTATALVTLDGKKAGLRGLRVFYPENNPGSADGVVPYPYAVRGNGAQTYVINAGFPNAWNGVDFTTNRNDGFVVRKIAGAFFDHAISVGRSANGRIEGVLSNGNAVTRVGYQQPYWMNEGDIFQLVIDKYMRKTAKIVTVDGATALTLFNVFAYGFHDGLVVNDGQVDAFNLGTDNLGADGHTVKVVKGDVEATNLARYNGATSTGPVTLHNVMVINVVQRGVSVVASPATAGTVKIDGNESEPGKYEVGAQVTVTATAGSDSVFQNWTVNGQIVSTDPAYTFTIATDQVLSANFTAR</sequence>
<proteinExistence type="predicted"/>
<name>A0ABP4REH9_9ACTN</name>
<dbReference type="InterPro" id="IPR012334">
    <property type="entry name" value="Pectin_lyas_fold"/>
</dbReference>
<dbReference type="InterPro" id="IPR008979">
    <property type="entry name" value="Galactose-bd-like_sf"/>
</dbReference>
<dbReference type="Gene3D" id="2.160.20.10">
    <property type="entry name" value="Single-stranded right-handed beta-helix, Pectin lyase-like"/>
    <property type="match status" value="2"/>
</dbReference>
<dbReference type="Gene3D" id="1.20.1270.90">
    <property type="entry name" value="AF1782-like"/>
    <property type="match status" value="1"/>
</dbReference>
<evidence type="ECO:0000259" key="3">
    <source>
        <dbReference type="PROSITE" id="PS50022"/>
    </source>
</evidence>
<gene>
    <name evidence="4" type="ORF">GCM10009744_45330</name>
</gene>
<evidence type="ECO:0000256" key="1">
    <source>
        <dbReference type="SAM" id="MobiDB-lite"/>
    </source>
</evidence>
<dbReference type="Pfam" id="PF18998">
    <property type="entry name" value="Flg_new_2"/>
    <property type="match status" value="1"/>
</dbReference>
<dbReference type="SUPFAM" id="SSF51126">
    <property type="entry name" value="Pectin lyase-like"/>
    <property type="match status" value="2"/>
</dbReference>
<feature type="signal peptide" evidence="2">
    <location>
        <begin position="1"/>
        <end position="27"/>
    </location>
</feature>
<dbReference type="InterPro" id="IPR011050">
    <property type="entry name" value="Pectin_lyase_fold/virulence"/>
</dbReference>
<dbReference type="RefSeq" id="WP_344113906.1">
    <property type="nucleotide sequence ID" value="NZ_BAAANE010000007.1"/>
</dbReference>
<feature type="region of interest" description="Disordered" evidence="1">
    <location>
        <begin position="46"/>
        <end position="65"/>
    </location>
</feature>
<protein>
    <recommendedName>
        <fullName evidence="3">F5/8 type C domain-containing protein</fullName>
    </recommendedName>
</protein>